<name>A0A0P9V1A9_PSEA0</name>
<feature type="domain" description="Penicillin-binding C-terminal" evidence="1">
    <location>
        <begin position="2"/>
        <end position="74"/>
    </location>
</feature>
<reference evidence="2 3" key="1">
    <citation type="submission" date="2015-09" db="EMBL/GenBank/DDBJ databases">
        <title>Genome announcement of multiple Pseudomonas syringae strains.</title>
        <authorList>
            <person name="Thakur S."/>
            <person name="Wang P.W."/>
            <person name="Gong Y."/>
            <person name="Weir B.S."/>
            <person name="Guttman D.S."/>
        </authorList>
    </citation>
    <scope>NUCLEOTIDE SEQUENCE [LARGE SCALE GENOMIC DNA]</scope>
    <source>
        <strain evidence="2 3">ICMP4331</strain>
    </source>
</reference>
<accession>A0A0P9V1A9</accession>
<evidence type="ECO:0000313" key="3">
    <source>
        <dbReference type="Proteomes" id="UP000050420"/>
    </source>
</evidence>
<protein>
    <submittedName>
        <fullName evidence="2">Penicillin-binding protein 1C</fullName>
    </submittedName>
</protein>
<sequence>MREGDNLRLPESSRQALRLRLSALGGSGHRWWFIDGAPLADTDTRQDFTPTLSKPGRYQLSVLDESGQTARVEFSVVE</sequence>
<organism evidence="2 3">
    <name type="scientific">Pseudomonas amygdali pv. mori</name>
    <dbReference type="NCBI Taxonomy" id="34065"/>
    <lineage>
        <taxon>Bacteria</taxon>
        <taxon>Pseudomonadati</taxon>
        <taxon>Pseudomonadota</taxon>
        <taxon>Gammaproteobacteria</taxon>
        <taxon>Pseudomonadales</taxon>
        <taxon>Pseudomonadaceae</taxon>
        <taxon>Pseudomonas</taxon>
        <taxon>Pseudomonas amygdali</taxon>
    </lineage>
</organism>
<proteinExistence type="predicted"/>
<comment type="caution">
    <text evidence="2">The sequence shown here is derived from an EMBL/GenBank/DDBJ whole genome shotgun (WGS) entry which is preliminary data.</text>
</comment>
<dbReference type="PATRIC" id="fig|34065.5.peg.3112"/>
<dbReference type="AlphaFoldDB" id="A0A0P9V1A9"/>
<dbReference type="EMBL" id="LJQU01000216">
    <property type="protein sequence ID" value="KPX96402.1"/>
    <property type="molecule type" value="Genomic_DNA"/>
</dbReference>
<evidence type="ECO:0000313" key="2">
    <source>
        <dbReference type="EMBL" id="KPX96402.1"/>
    </source>
</evidence>
<evidence type="ECO:0000259" key="1">
    <source>
        <dbReference type="Pfam" id="PF06832"/>
    </source>
</evidence>
<dbReference type="Proteomes" id="UP000050420">
    <property type="component" value="Unassembled WGS sequence"/>
</dbReference>
<gene>
    <name evidence="2" type="ORF">ALO63_02175</name>
</gene>
<dbReference type="Pfam" id="PF06832">
    <property type="entry name" value="BiPBP_C"/>
    <property type="match status" value="1"/>
</dbReference>
<dbReference type="InterPro" id="IPR009647">
    <property type="entry name" value="PBP_C"/>
</dbReference>